<dbReference type="InterPro" id="IPR005119">
    <property type="entry name" value="LysR_subst-bd"/>
</dbReference>
<accession>A0A917JLD6</accession>
<keyword evidence="3" id="KW-0238">DNA-binding</keyword>
<evidence type="ECO:0000256" key="1">
    <source>
        <dbReference type="ARBA" id="ARBA00009437"/>
    </source>
</evidence>
<proteinExistence type="inferred from homology"/>
<evidence type="ECO:0000256" key="4">
    <source>
        <dbReference type="ARBA" id="ARBA00023163"/>
    </source>
</evidence>
<dbReference type="GO" id="GO:0000976">
    <property type="term" value="F:transcription cis-regulatory region binding"/>
    <property type="evidence" value="ECO:0007669"/>
    <property type="project" value="TreeGrafter"/>
</dbReference>
<dbReference type="Gene3D" id="1.10.10.10">
    <property type="entry name" value="Winged helix-like DNA-binding domain superfamily/Winged helix DNA-binding domain"/>
    <property type="match status" value="1"/>
</dbReference>
<dbReference type="Pfam" id="PF00126">
    <property type="entry name" value="HTH_1"/>
    <property type="match status" value="1"/>
</dbReference>
<sequence length="331" mass="37078">MEWTMGVEASALDCLFNSNKRTLSMNSKDLEIFLQLAATENMQQTAAQLDKSASVISKSLKRLESSLGVLLFDRVGKSIVLNTQGQVLRQQAVLIVNQTKQTEAIFKGQSAKQMIRIAAPTILLFKWASVIAKGVKQRQPSARLQYQQVFERQALQSLLDGTADFAIVTTSLLAQIPENVYRLPLGNVTMQVAAAGHHPLVCQQQKSQHKLGHDLMNHVQNMRHSRVVVDIDELMAADWVAPSLSPFCGEPRGMGCDGWDERQYPRNIVYEVNDYGLMGQLIKSGQALAYIPDYWVRELGLVELLPSSTIEQVPEQLLLLSYQSQLLDWLR</sequence>
<gene>
    <name evidence="6" type="ORF">GCM10009332_05710</name>
</gene>
<comment type="caution">
    <text evidence="6">The sequence shown here is derived from an EMBL/GenBank/DDBJ whole genome shotgun (WGS) entry which is preliminary data.</text>
</comment>
<name>A0A917JLD6_9GAMM</name>
<dbReference type="PANTHER" id="PTHR30126">
    <property type="entry name" value="HTH-TYPE TRANSCRIPTIONAL REGULATOR"/>
    <property type="match status" value="1"/>
</dbReference>
<organism evidence="6 7">
    <name type="scientific">Shewanella gelidii</name>
    <dbReference type="NCBI Taxonomy" id="1642821"/>
    <lineage>
        <taxon>Bacteria</taxon>
        <taxon>Pseudomonadati</taxon>
        <taxon>Pseudomonadota</taxon>
        <taxon>Gammaproteobacteria</taxon>
        <taxon>Alteromonadales</taxon>
        <taxon>Shewanellaceae</taxon>
        <taxon>Shewanella</taxon>
    </lineage>
</organism>
<evidence type="ECO:0000256" key="3">
    <source>
        <dbReference type="ARBA" id="ARBA00023125"/>
    </source>
</evidence>
<dbReference type="Pfam" id="PF03466">
    <property type="entry name" value="LysR_substrate"/>
    <property type="match status" value="1"/>
</dbReference>
<dbReference type="InterPro" id="IPR036388">
    <property type="entry name" value="WH-like_DNA-bd_sf"/>
</dbReference>
<evidence type="ECO:0000313" key="7">
    <source>
        <dbReference type="Proteomes" id="UP000613743"/>
    </source>
</evidence>
<comment type="similarity">
    <text evidence="1">Belongs to the LysR transcriptional regulatory family.</text>
</comment>
<keyword evidence="4" id="KW-0804">Transcription</keyword>
<evidence type="ECO:0000313" key="6">
    <source>
        <dbReference type="EMBL" id="GGI71270.1"/>
    </source>
</evidence>
<dbReference type="EMBL" id="BMPZ01000001">
    <property type="protein sequence ID" value="GGI71270.1"/>
    <property type="molecule type" value="Genomic_DNA"/>
</dbReference>
<dbReference type="SUPFAM" id="SSF53850">
    <property type="entry name" value="Periplasmic binding protein-like II"/>
    <property type="match status" value="1"/>
</dbReference>
<dbReference type="Proteomes" id="UP000613743">
    <property type="component" value="Unassembled WGS sequence"/>
</dbReference>
<reference evidence="6" key="2">
    <citation type="submission" date="2020-09" db="EMBL/GenBank/DDBJ databases">
        <authorList>
            <person name="Sun Q."/>
            <person name="Ohkuma M."/>
        </authorList>
    </citation>
    <scope>NUCLEOTIDE SEQUENCE</scope>
    <source>
        <strain evidence="6">JCM 30804</strain>
    </source>
</reference>
<evidence type="ECO:0000259" key="5">
    <source>
        <dbReference type="PROSITE" id="PS50931"/>
    </source>
</evidence>
<dbReference type="CDD" id="cd05466">
    <property type="entry name" value="PBP2_LTTR_substrate"/>
    <property type="match status" value="1"/>
</dbReference>
<dbReference type="Gene3D" id="3.40.190.290">
    <property type="match status" value="1"/>
</dbReference>
<evidence type="ECO:0000256" key="2">
    <source>
        <dbReference type="ARBA" id="ARBA00023015"/>
    </source>
</evidence>
<dbReference type="InterPro" id="IPR000847">
    <property type="entry name" value="LysR_HTH_N"/>
</dbReference>
<dbReference type="PANTHER" id="PTHR30126:SF40">
    <property type="entry name" value="HTH-TYPE TRANSCRIPTIONAL REGULATOR GLTR"/>
    <property type="match status" value="1"/>
</dbReference>
<dbReference type="SUPFAM" id="SSF46785">
    <property type="entry name" value="Winged helix' DNA-binding domain"/>
    <property type="match status" value="1"/>
</dbReference>
<feature type="domain" description="HTH lysR-type" evidence="5">
    <location>
        <begin position="25"/>
        <end position="82"/>
    </location>
</feature>
<dbReference type="InterPro" id="IPR036390">
    <property type="entry name" value="WH_DNA-bd_sf"/>
</dbReference>
<dbReference type="PROSITE" id="PS50931">
    <property type="entry name" value="HTH_LYSR"/>
    <property type="match status" value="1"/>
</dbReference>
<dbReference type="AlphaFoldDB" id="A0A917JLD6"/>
<keyword evidence="7" id="KW-1185">Reference proteome</keyword>
<keyword evidence="2" id="KW-0805">Transcription regulation</keyword>
<reference evidence="6" key="1">
    <citation type="journal article" date="2014" name="Int. J. Syst. Evol. Microbiol.">
        <title>Complete genome sequence of Corynebacterium casei LMG S-19264T (=DSM 44701T), isolated from a smear-ripened cheese.</title>
        <authorList>
            <consortium name="US DOE Joint Genome Institute (JGI-PGF)"/>
            <person name="Walter F."/>
            <person name="Albersmeier A."/>
            <person name="Kalinowski J."/>
            <person name="Ruckert C."/>
        </authorList>
    </citation>
    <scope>NUCLEOTIDE SEQUENCE</scope>
    <source>
        <strain evidence="6">JCM 30804</strain>
    </source>
</reference>
<protein>
    <recommendedName>
        <fullName evidence="5">HTH lysR-type domain-containing protein</fullName>
    </recommendedName>
</protein>
<dbReference type="GO" id="GO:0003700">
    <property type="term" value="F:DNA-binding transcription factor activity"/>
    <property type="evidence" value="ECO:0007669"/>
    <property type="project" value="InterPro"/>
</dbReference>